<gene>
    <name evidence="2" type="ORF">L596_011416</name>
</gene>
<evidence type="ECO:0000313" key="2">
    <source>
        <dbReference type="EMBL" id="TKR86918.1"/>
    </source>
</evidence>
<protein>
    <submittedName>
        <fullName evidence="2">Uncharacterized protein</fullName>
    </submittedName>
</protein>
<comment type="caution">
    <text evidence="2">The sequence shown here is derived from an EMBL/GenBank/DDBJ whole genome shotgun (WGS) entry which is preliminary data.</text>
</comment>
<organism evidence="2 3">
    <name type="scientific">Steinernema carpocapsae</name>
    <name type="common">Entomopathogenic nematode</name>
    <dbReference type="NCBI Taxonomy" id="34508"/>
    <lineage>
        <taxon>Eukaryota</taxon>
        <taxon>Metazoa</taxon>
        <taxon>Ecdysozoa</taxon>
        <taxon>Nematoda</taxon>
        <taxon>Chromadorea</taxon>
        <taxon>Rhabditida</taxon>
        <taxon>Tylenchina</taxon>
        <taxon>Panagrolaimomorpha</taxon>
        <taxon>Strongyloidoidea</taxon>
        <taxon>Steinernematidae</taxon>
        <taxon>Steinernema</taxon>
    </lineage>
</organism>
<dbReference type="AlphaFoldDB" id="A0A4U5NTT6"/>
<accession>A0A4U5NTT6</accession>
<proteinExistence type="predicted"/>
<name>A0A4U5NTT6_STECR</name>
<dbReference type="Proteomes" id="UP000298663">
    <property type="component" value="Unassembled WGS sequence"/>
</dbReference>
<evidence type="ECO:0000313" key="3">
    <source>
        <dbReference type="Proteomes" id="UP000298663"/>
    </source>
</evidence>
<reference evidence="2 3" key="2">
    <citation type="journal article" date="2019" name="G3 (Bethesda)">
        <title>Hybrid Assembly of the Genome of the Entomopathogenic Nematode Steinernema carpocapsae Identifies the X-Chromosome.</title>
        <authorList>
            <person name="Serra L."/>
            <person name="Macchietto M."/>
            <person name="Macias-Munoz A."/>
            <person name="McGill C.J."/>
            <person name="Rodriguez I.M."/>
            <person name="Rodriguez B."/>
            <person name="Murad R."/>
            <person name="Mortazavi A."/>
        </authorList>
    </citation>
    <scope>NUCLEOTIDE SEQUENCE [LARGE SCALE GENOMIC DNA]</scope>
    <source>
        <strain evidence="2 3">ALL</strain>
    </source>
</reference>
<dbReference type="EMBL" id="AZBU02000003">
    <property type="protein sequence ID" value="TKR86918.1"/>
    <property type="molecule type" value="Genomic_DNA"/>
</dbReference>
<keyword evidence="3" id="KW-1185">Reference proteome</keyword>
<evidence type="ECO:0000256" key="1">
    <source>
        <dbReference type="SAM" id="MobiDB-lite"/>
    </source>
</evidence>
<feature type="region of interest" description="Disordered" evidence="1">
    <location>
        <begin position="72"/>
        <end position="100"/>
    </location>
</feature>
<sequence>MSDVVAVGSSSADPTREISAQLGGAENVNLPVEQRLWHLRRVETMLLESSPGSALLDNFLEEVLRFMDYGQQDPVSSSSSFPSSRRRVARTAKCCERRSS</sequence>
<reference evidence="2 3" key="1">
    <citation type="journal article" date="2015" name="Genome Biol.">
        <title>Comparative genomics of Steinernema reveals deeply conserved gene regulatory networks.</title>
        <authorList>
            <person name="Dillman A.R."/>
            <person name="Macchietto M."/>
            <person name="Porter C.F."/>
            <person name="Rogers A."/>
            <person name="Williams B."/>
            <person name="Antoshechkin I."/>
            <person name="Lee M.M."/>
            <person name="Goodwin Z."/>
            <person name="Lu X."/>
            <person name="Lewis E.E."/>
            <person name="Goodrich-Blair H."/>
            <person name="Stock S.P."/>
            <person name="Adams B.J."/>
            <person name="Sternberg P.W."/>
            <person name="Mortazavi A."/>
        </authorList>
    </citation>
    <scope>NUCLEOTIDE SEQUENCE [LARGE SCALE GENOMIC DNA]</scope>
    <source>
        <strain evidence="2 3">ALL</strain>
    </source>
</reference>